<evidence type="ECO:0000259" key="1">
    <source>
        <dbReference type="SMART" id="SM00960"/>
    </source>
</evidence>
<protein>
    <recommendedName>
        <fullName evidence="1">Roadblock/LAMTOR2 domain-containing protein</fullName>
    </recommendedName>
</protein>
<sequence length="163" mass="17382">MTIDAHTFQSQTMSHLSWLLERFVEREPGTQSAFLASSDGILLAQANLPHNQAEAAAALVASMYSLARGVNQLTPQPHGHAQVLQVVTELNTTTLFLMVAGDGLPHGVRVQVGADASKVSSILGVLAAPDADVRAIGHQMTTMIRSVAEHLVTDARHIADESR</sequence>
<comment type="caution">
    <text evidence="2">The sequence shown here is derived from an EMBL/GenBank/DDBJ whole genome shotgun (WGS) entry which is preliminary data.</text>
</comment>
<dbReference type="AlphaFoldDB" id="A0A0T6LP44"/>
<dbReference type="PANTHER" id="PTHR36222">
    <property type="entry name" value="SERINE PROTEASE INHIBITOR RV3364C"/>
    <property type="match status" value="1"/>
</dbReference>
<dbReference type="RefSeq" id="WP_018386210.1">
    <property type="nucleotide sequence ID" value="NZ_LLZU01000036.1"/>
</dbReference>
<dbReference type="Pfam" id="PF03259">
    <property type="entry name" value="Robl_LC7"/>
    <property type="match status" value="1"/>
</dbReference>
<dbReference type="InterPro" id="IPR004942">
    <property type="entry name" value="Roadblock/LAMTOR2_dom"/>
</dbReference>
<dbReference type="Gene3D" id="3.30.450.30">
    <property type="entry name" value="Dynein light chain 2a, cytoplasmic"/>
    <property type="match status" value="1"/>
</dbReference>
<dbReference type="eggNOG" id="COG2018">
    <property type="taxonomic scope" value="Bacteria"/>
</dbReference>
<name>A0A0T6LP44_WENVI</name>
<dbReference type="SMART" id="SM00960">
    <property type="entry name" value="Robl_LC7"/>
    <property type="match status" value="1"/>
</dbReference>
<accession>A0A0T6LP44</accession>
<feature type="domain" description="Roadblock/LAMTOR2" evidence="1">
    <location>
        <begin position="17"/>
        <end position="127"/>
    </location>
</feature>
<proteinExistence type="predicted"/>
<organism evidence="2 3">
    <name type="scientific">Wenjunlia vitaminophila</name>
    <name type="common">Streptomyces vitaminophilus</name>
    <dbReference type="NCBI Taxonomy" id="76728"/>
    <lineage>
        <taxon>Bacteria</taxon>
        <taxon>Bacillati</taxon>
        <taxon>Actinomycetota</taxon>
        <taxon>Actinomycetes</taxon>
        <taxon>Kitasatosporales</taxon>
        <taxon>Streptomycetaceae</taxon>
        <taxon>Wenjunlia</taxon>
    </lineage>
</organism>
<dbReference type="SUPFAM" id="SSF103196">
    <property type="entry name" value="Roadblock/LC7 domain"/>
    <property type="match status" value="1"/>
</dbReference>
<dbReference type="InterPro" id="IPR053141">
    <property type="entry name" value="Mycobact_SerProt_Inhib_Rv3364c"/>
</dbReference>
<reference evidence="2 3" key="1">
    <citation type="submission" date="2015-10" db="EMBL/GenBank/DDBJ databases">
        <title>Draft genome sequence of pyrrolomycin-producing Streptomyces vitaminophilus.</title>
        <authorList>
            <person name="Graham D.E."/>
            <person name="Mahan K.M."/>
            <person name="Klingeman D.M."/>
            <person name="Hettich R.L."/>
            <person name="Parry R.J."/>
        </authorList>
    </citation>
    <scope>NUCLEOTIDE SEQUENCE [LARGE SCALE GENOMIC DNA]</scope>
    <source>
        <strain evidence="2 3">ATCC 31673</strain>
    </source>
</reference>
<dbReference type="EMBL" id="LLZU01000036">
    <property type="protein sequence ID" value="KRV47615.1"/>
    <property type="molecule type" value="Genomic_DNA"/>
</dbReference>
<evidence type="ECO:0000313" key="2">
    <source>
        <dbReference type="EMBL" id="KRV47615.1"/>
    </source>
</evidence>
<dbReference type="Proteomes" id="UP000050867">
    <property type="component" value="Unassembled WGS sequence"/>
</dbReference>
<dbReference type="STRING" id="76728.AQ490_06905"/>
<gene>
    <name evidence="2" type="ORF">AQ490_06905</name>
</gene>
<evidence type="ECO:0000313" key="3">
    <source>
        <dbReference type="Proteomes" id="UP000050867"/>
    </source>
</evidence>
<dbReference type="PANTHER" id="PTHR36222:SF1">
    <property type="entry name" value="SERINE PROTEASE INHIBITOR RV3364C"/>
    <property type="match status" value="1"/>
</dbReference>
<keyword evidence="3" id="KW-1185">Reference proteome</keyword>